<keyword evidence="3" id="KW-1185">Reference proteome</keyword>
<dbReference type="AlphaFoldDB" id="A0AAW0P0X2"/>
<organism evidence="2 3">
    <name type="scientific">Mugilogobius chulae</name>
    <name type="common">yellowstripe goby</name>
    <dbReference type="NCBI Taxonomy" id="88201"/>
    <lineage>
        <taxon>Eukaryota</taxon>
        <taxon>Metazoa</taxon>
        <taxon>Chordata</taxon>
        <taxon>Craniata</taxon>
        <taxon>Vertebrata</taxon>
        <taxon>Euteleostomi</taxon>
        <taxon>Actinopterygii</taxon>
        <taxon>Neopterygii</taxon>
        <taxon>Teleostei</taxon>
        <taxon>Neoteleostei</taxon>
        <taxon>Acanthomorphata</taxon>
        <taxon>Gobiaria</taxon>
        <taxon>Gobiiformes</taxon>
        <taxon>Gobioidei</taxon>
        <taxon>Gobiidae</taxon>
        <taxon>Gobionellinae</taxon>
        <taxon>Mugilogobius</taxon>
    </lineage>
</organism>
<evidence type="ECO:0000256" key="1">
    <source>
        <dbReference type="SAM" id="SignalP"/>
    </source>
</evidence>
<keyword evidence="1" id="KW-0732">Signal</keyword>
<gene>
    <name evidence="2" type="ORF">WMY93_015676</name>
</gene>
<name>A0AAW0P0X2_9GOBI</name>
<proteinExistence type="predicted"/>
<reference evidence="3" key="1">
    <citation type="submission" date="2024-04" db="EMBL/GenBank/DDBJ databases">
        <title>Salinicola lusitanus LLJ914,a marine bacterium isolated from the Okinawa Trough.</title>
        <authorList>
            <person name="Li J."/>
        </authorList>
    </citation>
    <scope>NUCLEOTIDE SEQUENCE [LARGE SCALE GENOMIC DNA]</scope>
</reference>
<dbReference type="EMBL" id="JBBPFD010000011">
    <property type="protein sequence ID" value="KAK7907064.1"/>
    <property type="molecule type" value="Genomic_DNA"/>
</dbReference>
<feature type="chain" id="PRO_5043351125" description="Secreted protein" evidence="1">
    <location>
        <begin position="16"/>
        <end position="161"/>
    </location>
</feature>
<evidence type="ECO:0000313" key="2">
    <source>
        <dbReference type="EMBL" id="KAK7907064.1"/>
    </source>
</evidence>
<dbReference type="Proteomes" id="UP001460270">
    <property type="component" value="Unassembled WGS sequence"/>
</dbReference>
<accession>A0AAW0P0X2</accession>
<sequence>MWRWGVCWFIRLTLEWRSLLVSKIMGVGSLLFIQKCEVEDLLFIRLHMWMVEESAVIQTHMWEVEESAGLSQTHIQSGARRRVRSEQWPGTGSRTLRTPCIPQRLDCAPVALRGWSVGPCSPSEACDWAPVVPQRLDCAPVVPQRLDCGSCSPSEAGLWLL</sequence>
<feature type="signal peptide" evidence="1">
    <location>
        <begin position="1"/>
        <end position="15"/>
    </location>
</feature>
<evidence type="ECO:0008006" key="4">
    <source>
        <dbReference type="Google" id="ProtNLM"/>
    </source>
</evidence>
<comment type="caution">
    <text evidence="2">The sequence shown here is derived from an EMBL/GenBank/DDBJ whole genome shotgun (WGS) entry which is preliminary data.</text>
</comment>
<evidence type="ECO:0000313" key="3">
    <source>
        <dbReference type="Proteomes" id="UP001460270"/>
    </source>
</evidence>
<protein>
    <recommendedName>
        <fullName evidence="4">Secreted protein</fullName>
    </recommendedName>
</protein>